<comment type="caution">
    <text evidence="2">The sequence shown here is derived from an EMBL/GenBank/DDBJ whole genome shotgun (WGS) entry which is preliminary data.</text>
</comment>
<dbReference type="Proteomes" id="UP001338125">
    <property type="component" value="Unassembled WGS sequence"/>
</dbReference>
<evidence type="ECO:0000313" key="2">
    <source>
        <dbReference type="EMBL" id="KAK5996234.1"/>
    </source>
</evidence>
<name>A0ABR0SVU2_9HYPO</name>
<protein>
    <submittedName>
        <fullName evidence="2">Uncharacterized protein</fullName>
    </submittedName>
</protein>
<evidence type="ECO:0000256" key="1">
    <source>
        <dbReference type="SAM" id="SignalP"/>
    </source>
</evidence>
<dbReference type="EMBL" id="JAVFKD010000004">
    <property type="protein sequence ID" value="KAK5996234.1"/>
    <property type="molecule type" value="Genomic_DNA"/>
</dbReference>
<sequence>MKFLNAFMLPGLALGAVAPTILPGSEMESTLSNLVRRGPCHANNCARAVTGVNGKPAVTARQSDCSSFMRHTVVLPTNTVTATVWATVTEAPVLNRRQQTIIPNQVPTYASACADANAYASACSCWGITATTTTVPGPTVTATVTSTTTVPAPIQTLTGILKVSDSSNNNVLGYVGKTYLPPAYMLIQGSADPANALVVTIKVPTVVASISSAELTMTNSNHPHPFLGLVQGRDSTSADEQPGSFNYLYLSATEHTPVGSVPLLVGTTYNDNTGLSKLSESSVWSFNVATKQLAPAWINTDGNPAVNLQLFTQSNGLYAGSDPDAFHTRFPAPVTRITFTLVLV</sequence>
<reference evidence="2 3" key="1">
    <citation type="submission" date="2024-01" db="EMBL/GenBank/DDBJ databases">
        <title>Complete genome of Cladobotryum mycophilum ATHUM6906.</title>
        <authorList>
            <person name="Christinaki A.C."/>
            <person name="Myridakis A.I."/>
            <person name="Kouvelis V.N."/>
        </authorList>
    </citation>
    <scope>NUCLEOTIDE SEQUENCE [LARGE SCALE GENOMIC DNA]</scope>
    <source>
        <strain evidence="2 3">ATHUM6906</strain>
    </source>
</reference>
<accession>A0ABR0SVU2</accession>
<gene>
    <name evidence="2" type="ORF">PT974_04666</name>
</gene>
<keyword evidence="1" id="KW-0732">Signal</keyword>
<keyword evidence="3" id="KW-1185">Reference proteome</keyword>
<feature type="chain" id="PRO_5045044191" evidence="1">
    <location>
        <begin position="16"/>
        <end position="344"/>
    </location>
</feature>
<evidence type="ECO:0000313" key="3">
    <source>
        <dbReference type="Proteomes" id="UP001338125"/>
    </source>
</evidence>
<proteinExistence type="predicted"/>
<feature type="signal peptide" evidence="1">
    <location>
        <begin position="1"/>
        <end position="15"/>
    </location>
</feature>
<organism evidence="2 3">
    <name type="scientific">Cladobotryum mycophilum</name>
    <dbReference type="NCBI Taxonomy" id="491253"/>
    <lineage>
        <taxon>Eukaryota</taxon>
        <taxon>Fungi</taxon>
        <taxon>Dikarya</taxon>
        <taxon>Ascomycota</taxon>
        <taxon>Pezizomycotina</taxon>
        <taxon>Sordariomycetes</taxon>
        <taxon>Hypocreomycetidae</taxon>
        <taxon>Hypocreales</taxon>
        <taxon>Hypocreaceae</taxon>
        <taxon>Cladobotryum</taxon>
    </lineage>
</organism>